<dbReference type="EMBL" id="JBJKTR010000002">
    <property type="protein sequence ID" value="KAL3376677.1"/>
    <property type="molecule type" value="Genomic_DNA"/>
</dbReference>
<keyword evidence="3" id="KW-1185">Reference proteome</keyword>
<accession>A0ABD2V935</accession>
<gene>
    <name evidence="2" type="ORF">AABB24_003221</name>
</gene>
<comment type="caution">
    <text evidence="2">The sequence shown here is derived from an EMBL/GenBank/DDBJ whole genome shotgun (WGS) entry which is preliminary data.</text>
</comment>
<keyword evidence="1" id="KW-0812">Transmembrane</keyword>
<evidence type="ECO:0000256" key="1">
    <source>
        <dbReference type="SAM" id="Phobius"/>
    </source>
</evidence>
<evidence type="ECO:0000313" key="2">
    <source>
        <dbReference type="EMBL" id="KAL3376677.1"/>
    </source>
</evidence>
<proteinExistence type="predicted"/>
<protein>
    <submittedName>
        <fullName evidence="2">Uncharacterized protein</fullName>
    </submittedName>
</protein>
<dbReference type="Proteomes" id="UP001627284">
    <property type="component" value="Unassembled WGS sequence"/>
</dbReference>
<sequence length="103" mass="11907">MYYISFLPVSFLVDINVCCLTWIMTESLSLFLVFVRMYKLPLFICSYEPDKYLRLGLMKSSWLSLFGRQDFSFNSCVNKSLSFSLEAFGCLNQMIGYIANVSS</sequence>
<organism evidence="2 3">
    <name type="scientific">Solanum stoloniferum</name>
    <dbReference type="NCBI Taxonomy" id="62892"/>
    <lineage>
        <taxon>Eukaryota</taxon>
        <taxon>Viridiplantae</taxon>
        <taxon>Streptophyta</taxon>
        <taxon>Embryophyta</taxon>
        <taxon>Tracheophyta</taxon>
        <taxon>Spermatophyta</taxon>
        <taxon>Magnoliopsida</taxon>
        <taxon>eudicotyledons</taxon>
        <taxon>Gunneridae</taxon>
        <taxon>Pentapetalae</taxon>
        <taxon>asterids</taxon>
        <taxon>lamiids</taxon>
        <taxon>Solanales</taxon>
        <taxon>Solanaceae</taxon>
        <taxon>Solanoideae</taxon>
        <taxon>Solaneae</taxon>
        <taxon>Solanum</taxon>
    </lineage>
</organism>
<keyword evidence="1" id="KW-1133">Transmembrane helix</keyword>
<keyword evidence="1" id="KW-0472">Membrane</keyword>
<evidence type="ECO:0000313" key="3">
    <source>
        <dbReference type="Proteomes" id="UP001627284"/>
    </source>
</evidence>
<dbReference type="AlphaFoldDB" id="A0ABD2V935"/>
<name>A0ABD2V935_9SOLN</name>
<feature type="transmembrane region" description="Helical" evidence="1">
    <location>
        <begin position="6"/>
        <end position="34"/>
    </location>
</feature>
<reference evidence="2 3" key="1">
    <citation type="submission" date="2024-05" db="EMBL/GenBank/DDBJ databases">
        <title>De novo assembly of an allotetraploid wild potato.</title>
        <authorList>
            <person name="Hosaka A.J."/>
        </authorList>
    </citation>
    <scope>NUCLEOTIDE SEQUENCE [LARGE SCALE GENOMIC DNA]</scope>
    <source>
        <tissue evidence="2">Young leaves</tissue>
    </source>
</reference>